<dbReference type="Gene3D" id="1.10.357.10">
    <property type="entry name" value="Tetracycline Repressor, domain 2"/>
    <property type="match status" value="1"/>
</dbReference>
<keyword evidence="5" id="KW-1185">Reference proteome</keyword>
<dbReference type="RefSeq" id="WP_407137094.1">
    <property type="nucleotide sequence ID" value="NZ_JBGQPK010000010.1"/>
</dbReference>
<evidence type="ECO:0000313" key="4">
    <source>
        <dbReference type="EMBL" id="MFL2028798.1"/>
    </source>
</evidence>
<accession>A0ABW8UFE4</accession>
<evidence type="ECO:0000313" key="5">
    <source>
        <dbReference type="Proteomes" id="UP001625389"/>
    </source>
</evidence>
<feature type="domain" description="HTH tetR-type" evidence="3">
    <location>
        <begin position="11"/>
        <end position="71"/>
    </location>
</feature>
<keyword evidence="1 2" id="KW-0238">DNA-binding</keyword>
<proteinExistence type="predicted"/>
<feature type="DNA-binding region" description="H-T-H motif" evidence="2">
    <location>
        <begin position="34"/>
        <end position="53"/>
    </location>
</feature>
<sequence>MVSTTFLNLEATKQARITDALLQEFSTHPLATAQVARIVQQAQIARGAFYKYFTDLPDAYRYLYQQAMQEIHSTIPRAAFTTFTPTIYLQEVREFVEQAGSSRYYALIKYHLTQNQALLTPVAASAPANVPSNVWAAGILSHETIKQILLYPDTQAAALKRLASALQAMVGEDD</sequence>
<dbReference type="Pfam" id="PF00440">
    <property type="entry name" value="TetR_N"/>
    <property type="match status" value="1"/>
</dbReference>
<dbReference type="Proteomes" id="UP001625389">
    <property type="component" value="Unassembled WGS sequence"/>
</dbReference>
<dbReference type="InterPro" id="IPR009057">
    <property type="entry name" value="Homeodomain-like_sf"/>
</dbReference>
<evidence type="ECO:0000256" key="1">
    <source>
        <dbReference type="ARBA" id="ARBA00023125"/>
    </source>
</evidence>
<evidence type="ECO:0000259" key="3">
    <source>
        <dbReference type="PROSITE" id="PS50977"/>
    </source>
</evidence>
<evidence type="ECO:0000256" key="2">
    <source>
        <dbReference type="PROSITE-ProRule" id="PRU00335"/>
    </source>
</evidence>
<gene>
    <name evidence="4" type="ORF">ACEN34_04120</name>
</gene>
<dbReference type="EMBL" id="JBGQPK010000010">
    <property type="protein sequence ID" value="MFL2028798.1"/>
    <property type="molecule type" value="Genomic_DNA"/>
</dbReference>
<name>A0ABW8UFE4_9LACO</name>
<comment type="caution">
    <text evidence="4">The sequence shown here is derived from an EMBL/GenBank/DDBJ whole genome shotgun (WGS) entry which is preliminary data.</text>
</comment>
<dbReference type="PROSITE" id="PS50977">
    <property type="entry name" value="HTH_TETR_2"/>
    <property type="match status" value="1"/>
</dbReference>
<reference evidence="4 5" key="1">
    <citation type="submission" date="2024-08" db="EMBL/GenBank/DDBJ databases">
        <authorList>
            <person name="Arias E."/>
        </authorList>
    </citation>
    <scope>NUCLEOTIDE SEQUENCE [LARGE SCALE GENOMIC DNA]</scope>
    <source>
        <strain evidence="4 5">FAM 25317</strain>
    </source>
</reference>
<dbReference type="InterPro" id="IPR001647">
    <property type="entry name" value="HTH_TetR"/>
</dbReference>
<dbReference type="SUPFAM" id="SSF46689">
    <property type="entry name" value="Homeodomain-like"/>
    <property type="match status" value="1"/>
</dbReference>
<organism evidence="4 5">
    <name type="scientific">Loigolactobacillus zhaoyuanensis</name>
    <dbReference type="NCBI Taxonomy" id="2486017"/>
    <lineage>
        <taxon>Bacteria</taxon>
        <taxon>Bacillati</taxon>
        <taxon>Bacillota</taxon>
        <taxon>Bacilli</taxon>
        <taxon>Lactobacillales</taxon>
        <taxon>Lactobacillaceae</taxon>
        <taxon>Loigolactobacillus</taxon>
    </lineage>
</organism>
<protein>
    <submittedName>
        <fullName evidence="4">TetR/AcrR family transcriptional regulator</fullName>
    </submittedName>
</protein>